<organism evidence="1 2">
    <name type="scientific">Eikenella halliae</name>
    <dbReference type="NCBI Taxonomy" id="1795832"/>
    <lineage>
        <taxon>Bacteria</taxon>
        <taxon>Pseudomonadati</taxon>
        <taxon>Pseudomonadota</taxon>
        <taxon>Betaproteobacteria</taxon>
        <taxon>Neisseriales</taxon>
        <taxon>Neisseriaceae</taxon>
        <taxon>Eikenella</taxon>
    </lineage>
</organism>
<sequence length="106" mass="12352">MKTCFKFGDHVRFKDVENPVFGVVLEEANTRDEVTVQFISEEKTELVYSDDLELVIHPDTARLDWMILCDYPEDMDTEDRNFALQAERENIDTFMRLDAKQQGTAA</sequence>
<comment type="caution">
    <text evidence="1">The sequence shown here is derived from an EMBL/GenBank/DDBJ whole genome shotgun (WGS) entry which is preliminary data.</text>
</comment>
<protein>
    <submittedName>
        <fullName evidence="1">Uncharacterized protein</fullName>
    </submittedName>
</protein>
<gene>
    <name evidence="1" type="ORF">A7Q00_11320</name>
</gene>
<dbReference type="STRING" id="1795832.A7Q00_11320"/>
<name>A0A1B6VVH6_9NEIS</name>
<dbReference type="OrthoDB" id="8613664at2"/>
<dbReference type="Proteomes" id="UP000077726">
    <property type="component" value="Unassembled WGS sequence"/>
</dbReference>
<evidence type="ECO:0000313" key="1">
    <source>
        <dbReference type="EMBL" id="OAM37509.1"/>
    </source>
</evidence>
<dbReference type="RefSeq" id="WP_064090631.1">
    <property type="nucleotide sequence ID" value="NZ_LXSQ01000028.1"/>
</dbReference>
<evidence type="ECO:0000313" key="2">
    <source>
        <dbReference type="Proteomes" id="UP000077726"/>
    </source>
</evidence>
<reference evidence="2" key="1">
    <citation type="submission" date="2016-05" db="EMBL/GenBank/DDBJ databases">
        <title>Draft genome of Corynebacterium afermentans subsp. afermentans LCDC 88199T.</title>
        <authorList>
            <person name="Bernier A.-M."/>
            <person name="Bernard K."/>
        </authorList>
    </citation>
    <scope>NUCLEOTIDE SEQUENCE [LARGE SCALE GENOMIC DNA]</scope>
    <source>
        <strain evidence="2">NML130454</strain>
    </source>
</reference>
<proteinExistence type="predicted"/>
<accession>A0A1B6VVH6</accession>
<dbReference type="EMBL" id="LXSQ01000028">
    <property type="protein sequence ID" value="OAM37509.1"/>
    <property type="molecule type" value="Genomic_DNA"/>
</dbReference>
<dbReference type="AlphaFoldDB" id="A0A1B6VVH6"/>
<keyword evidence="2" id="KW-1185">Reference proteome</keyword>